<dbReference type="InterPro" id="IPR052201">
    <property type="entry name" value="LRR-containing_regulator"/>
</dbReference>
<dbReference type="InterPro" id="IPR032675">
    <property type="entry name" value="LRR_dom_sf"/>
</dbReference>
<proteinExistence type="predicted"/>
<dbReference type="InParanoid" id="A0A1Y2GMB6"/>
<name>A0A1Y2GMB6_9FUNG</name>
<dbReference type="InterPro" id="IPR001611">
    <property type="entry name" value="Leu-rich_rpt"/>
</dbReference>
<dbReference type="Pfam" id="PF13516">
    <property type="entry name" value="LRR_6"/>
    <property type="match status" value="12"/>
</dbReference>
<dbReference type="RefSeq" id="XP_021881256.1">
    <property type="nucleotide sequence ID" value="XM_022022042.1"/>
</dbReference>
<evidence type="ECO:0000313" key="4">
    <source>
        <dbReference type="Proteomes" id="UP000193648"/>
    </source>
</evidence>
<evidence type="ECO:0000256" key="2">
    <source>
        <dbReference type="SAM" id="Coils"/>
    </source>
</evidence>
<comment type="caution">
    <text evidence="3">The sequence shown here is derived from an EMBL/GenBank/DDBJ whole genome shotgun (WGS) entry which is preliminary data.</text>
</comment>
<dbReference type="EMBL" id="MCFF01000019">
    <property type="protein sequence ID" value="ORZ15508.1"/>
    <property type="molecule type" value="Genomic_DNA"/>
</dbReference>
<keyword evidence="2" id="KW-0175">Coiled coil</keyword>
<dbReference type="Proteomes" id="UP000193648">
    <property type="component" value="Unassembled WGS sequence"/>
</dbReference>
<evidence type="ECO:0000256" key="1">
    <source>
        <dbReference type="ARBA" id="ARBA00022737"/>
    </source>
</evidence>
<accession>A0A1Y2GMB6</accession>
<dbReference type="OrthoDB" id="120976at2759"/>
<organism evidence="3 4">
    <name type="scientific">Lobosporangium transversale</name>
    <dbReference type="NCBI Taxonomy" id="64571"/>
    <lineage>
        <taxon>Eukaryota</taxon>
        <taxon>Fungi</taxon>
        <taxon>Fungi incertae sedis</taxon>
        <taxon>Mucoromycota</taxon>
        <taxon>Mortierellomycotina</taxon>
        <taxon>Mortierellomycetes</taxon>
        <taxon>Mortierellales</taxon>
        <taxon>Mortierellaceae</taxon>
        <taxon>Lobosporangium</taxon>
    </lineage>
</organism>
<dbReference type="STRING" id="64571.A0A1Y2GMB6"/>
<dbReference type="PANTHER" id="PTHR24111:SF0">
    <property type="entry name" value="LEUCINE-RICH REPEAT-CONTAINING PROTEIN"/>
    <property type="match status" value="1"/>
</dbReference>
<reference evidence="3 4" key="1">
    <citation type="submission" date="2016-07" db="EMBL/GenBank/DDBJ databases">
        <title>Pervasive Adenine N6-methylation of Active Genes in Fungi.</title>
        <authorList>
            <consortium name="DOE Joint Genome Institute"/>
            <person name="Mondo S.J."/>
            <person name="Dannebaum R.O."/>
            <person name="Kuo R.C."/>
            <person name="Labutti K."/>
            <person name="Haridas S."/>
            <person name="Kuo A."/>
            <person name="Salamov A."/>
            <person name="Ahrendt S.R."/>
            <person name="Lipzen A."/>
            <person name="Sullivan W."/>
            <person name="Andreopoulos W.B."/>
            <person name="Clum A."/>
            <person name="Lindquist E."/>
            <person name="Daum C."/>
            <person name="Ramamoorthy G.K."/>
            <person name="Gryganskyi A."/>
            <person name="Culley D."/>
            <person name="Magnuson J.K."/>
            <person name="James T.Y."/>
            <person name="O'Malley M.A."/>
            <person name="Stajich J.E."/>
            <person name="Spatafora J.W."/>
            <person name="Visel A."/>
            <person name="Grigoriev I.V."/>
        </authorList>
    </citation>
    <scope>NUCLEOTIDE SEQUENCE [LARGE SCALE GENOMIC DNA]</scope>
    <source>
        <strain evidence="3 4">NRRL 3116</strain>
    </source>
</reference>
<dbReference type="GeneID" id="33563886"/>
<dbReference type="PANTHER" id="PTHR24111">
    <property type="entry name" value="LEUCINE-RICH REPEAT-CONTAINING PROTEIN 34"/>
    <property type="match status" value="1"/>
</dbReference>
<sequence>MKSTKLHFQQFRENKTIEKVCVRTVSSPGNNDASSLFVSLQDIRDVFPNALRFKLNGDPIPFLIDLEGNRIEPPRIAFYPDEVLDVIAEVPQFCNSNSNAAYHSLASRESEKLTSQDVLFTLSTLTQSLTKFSQNENTNFEKITKMLQAAEEKEDRIIKLQMEAKEKEDKMIKLQLEAKEKEDKMIQLQLEAKEKEDKMIKLQLEAREKDDKIYKLQLEAKEKDDKMLKMQKEALSLQHQALDRLVILQKHAEAILIQNFELHEYPIPRLFIILPVDRTNWNPIYILRNRFRLHFLCECGDHSVKANKNIQNQMHLARHEGYEVQNSTEFFRKYGKYMIILLRWLKVGMSLISAASQTPVSDLLDAGIDYSLDFMEALSVEHPVLNNLNTIDDYEALEGADLRQLSTFLQINDEDRQLGNLYRVTTETGHVKWVCVDHYRSTYREKEQEAFKNVVEVNHGKYDPHLGKVVIKLRSRTRAEEFFTTLTNAKHIYEVDITFDWDWAKTDLEALENGLKRSSVSILRLDIGWFQESITRKLHSTTARYEILARIIGLHRMKTIHVILPPDLIRLPSLPPQKPSHLHKLSFEMKPQGIRSSELRVLVNSLKTNTTLTYLDLYGNGIRKDGLLTLSKALKANATLTTLGLGDNSIGKGGALALSEALMVNTTLIALDLNNNKIGKEGALSLSEALKSNTTLTYLVLGHNSIKNKGTIALAEALRINTALSTLKLEGNLIGDEGAVALSEALAVNTALKALCLNENLIEKEGVLVLSEALKTNMTLTILDLGFNKTENEGALALSEALTTNRTLITLDLYHNSIGQEGIFALSKALKTNTTLTNLCLEGNSIGNEGAQALSKALKINTGLSNLDLRANSIRKEGALALSEMLKTNKTLTELILSQNSIGEGGAVALSEALKVNRTLTILDLYYNSIGKKGALALSEALKTNTTLVTLYLGGNSIGDEGALALSEALKIKTALTTLHLCSNEIGGEGTLALSEALKANAALTIHPLNGIS</sequence>
<dbReference type="Gene3D" id="3.80.10.10">
    <property type="entry name" value="Ribonuclease Inhibitor"/>
    <property type="match status" value="4"/>
</dbReference>
<feature type="coiled-coil region" evidence="2">
    <location>
        <begin position="133"/>
        <end position="212"/>
    </location>
</feature>
<dbReference type="CDD" id="cd00116">
    <property type="entry name" value="LRR_RI"/>
    <property type="match status" value="1"/>
</dbReference>
<keyword evidence="1" id="KW-0677">Repeat</keyword>
<keyword evidence="4" id="KW-1185">Reference proteome</keyword>
<dbReference type="SUPFAM" id="SSF52047">
    <property type="entry name" value="RNI-like"/>
    <property type="match status" value="2"/>
</dbReference>
<gene>
    <name evidence="3" type="ORF">BCR41DRAFT_336759</name>
</gene>
<dbReference type="SMART" id="SM00368">
    <property type="entry name" value="LRR_RI"/>
    <property type="match status" value="14"/>
</dbReference>
<dbReference type="AlphaFoldDB" id="A0A1Y2GMB6"/>
<protein>
    <submittedName>
        <fullName evidence="3">Uncharacterized protein</fullName>
    </submittedName>
</protein>
<evidence type="ECO:0000313" key="3">
    <source>
        <dbReference type="EMBL" id="ORZ15508.1"/>
    </source>
</evidence>